<dbReference type="Proteomes" id="UP001597073">
    <property type="component" value="Unassembled WGS sequence"/>
</dbReference>
<evidence type="ECO:0000313" key="2">
    <source>
        <dbReference type="Proteomes" id="UP001597073"/>
    </source>
</evidence>
<reference evidence="2" key="1">
    <citation type="journal article" date="2019" name="Int. J. Syst. Evol. Microbiol.">
        <title>The Global Catalogue of Microorganisms (GCM) 10K type strain sequencing project: providing services to taxonomists for standard genome sequencing and annotation.</title>
        <authorList>
            <consortium name="The Broad Institute Genomics Platform"/>
            <consortium name="The Broad Institute Genome Sequencing Center for Infectious Disease"/>
            <person name="Wu L."/>
            <person name="Ma J."/>
        </authorList>
    </citation>
    <scope>NUCLEOTIDE SEQUENCE [LARGE SCALE GENOMIC DNA]</scope>
    <source>
        <strain evidence="2">CCUG 60742</strain>
    </source>
</reference>
<keyword evidence="2" id="KW-1185">Reference proteome</keyword>
<accession>A0ABW2ZGI7</accession>
<dbReference type="RefSeq" id="WP_377142025.1">
    <property type="nucleotide sequence ID" value="NZ_JBHTIA010000005.1"/>
</dbReference>
<name>A0ABW2ZGI7_9SPHI</name>
<comment type="caution">
    <text evidence="1">The sequence shown here is derived from an EMBL/GenBank/DDBJ whole genome shotgun (WGS) entry which is preliminary data.</text>
</comment>
<proteinExistence type="predicted"/>
<dbReference type="EMBL" id="JBHTIA010000005">
    <property type="protein sequence ID" value="MFD0765204.1"/>
    <property type="molecule type" value="Genomic_DNA"/>
</dbReference>
<organism evidence="1 2">
    <name type="scientific">Mucilaginibacter lutimaris</name>
    <dbReference type="NCBI Taxonomy" id="931629"/>
    <lineage>
        <taxon>Bacteria</taxon>
        <taxon>Pseudomonadati</taxon>
        <taxon>Bacteroidota</taxon>
        <taxon>Sphingobacteriia</taxon>
        <taxon>Sphingobacteriales</taxon>
        <taxon>Sphingobacteriaceae</taxon>
        <taxon>Mucilaginibacter</taxon>
    </lineage>
</organism>
<evidence type="ECO:0000313" key="1">
    <source>
        <dbReference type="EMBL" id="MFD0765204.1"/>
    </source>
</evidence>
<gene>
    <name evidence="1" type="ORF">ACFQZI_10110</name>
</gene>
<sequence>MIQKTFITTHGKLRVAIPSQLNEVTLRQMIALQDNKELGDLDAISILSGVPVAELKTVRDANDFMAFADAVLSLSHQIKYLYNSDEIPKKVSFEIGDKNVTVNVISNLSVEPAGAFMAARDVIADEIAEHVKIYGEDNWKDYFNPSLTACCKVLAYYFYCTATGNVYDEYAAAAFTETIKKLRVTEALPIAKHFFTSYPNLSKQRTGFWHLLQQLWRSVQASIRSRNLNTSTP</sequence>
<protein>
    <submittedName>
        <fullName evidence="1">Uncharacterized protein</fullName>
    </submittedName>
</protein>